<dbReference type="InterPro" id="IPR000195">
    <property type="entry name" value="Rab-GAP-TBC_dom"/>
</dbReference>
<dbReference type="FunFam" id="1.10.472.80:FF:000005">
    <property type="entry name" value="TBC1 domain family member 15"/>
    <property type="match status" value="1"/>
</dbReference>
<feature type="region of interest" description="Disordered" evidence="4">
    <location>
        <begin position="249"/>
        <end position="278"/>
    </location>
</feature>
<keyword evidence="7" id="KW-1185">Reference proteome</keyword>
<evidence type="ECO:0000256" key="3">
    <source>
        <dbReference type="ARBA" id="ARBA00082648"/>
    </source>
</evidence>
<dbReference type="RefSeq" id="XP_051448363.1">
    <property type="nucleotide sequence ID" value="XM_051586027.1"/>
</dbReference>
<dbReference type="InterPro" id="IPR035969">
    <property type="entry name" value="Rab-GAP_TBC_sf"/>
</dbReference>
<dbReference type="Gene3D" id="1.10.8.270">
    <property type="entry name" value="putative rabgap domain of human tbc1 domain family member 14 like domains"/>
    <property type="match status" value="1"/>
</dbReference>
<evidence type="ECO:0000313" key="6">
    <source>
        <dbReference type="EMBL" id="KAI8583359.1"/>
    </source>
</evidence>
<name>A0AAD5EH02_UMBRA</name>
<dbReference type="EMBL" id="MU620896">
    <property type="protein sequence ID" value="KAI8583359.1"/>
    <property type="molecule type" value="Genomic_DNA"/>
</dbReference>
<accession>A0AAD5EH02</accession>
<feature type="compositionally biased region" description="Low complexity" evidence="4">
    <location>
        <begin position="261"/>
        <end position="277"/>
    </location>
</feature>
<dbReference type="GO" id="GO:0005737">
    <property type="term" value="C:cytoplasm"/>
    <property type="evidence" value="ECO:0007669"/>
    <property type="project" value="UniProtKB-ARBA"/>
</dbReference>
<proteinExistence type="predicted"/>
<dbReference type="Pfam" id="PF00566">
    <property type="entry name" value="RabGAP-TBC"/>
    <property type="match status" value="1"/>
</dbReference>
<evidence type="ECO:0000256" key="1">
    <source>
        <dbReference type="ARBA" id="ARBA00022468"/>
    </source>
</evidence>
<dbReference type="Gene3D" id="1.10.472.80">
    <property type="entry name" value="Ypt/Rab-GAP domain of gyp1p, domain 3"/>
    <property type="match status" value="1"/>
</dbReference>
<dbReference type="PROSITE" id="PS50086">
    <property type="entry name" value="TBC_RABGAP"/>
    <property type="match status" value="1"/>
</dbReference>
<protein>
    <recommendedName>
        <fullName evidence="2">GTPase-activating protein GYP7</fullName>
    </recommendedName>
    <alternativeName>
        <fullName evidence="3">GAP for YPT7</fullName>
    </alternativeName>
</protein>
<dbReference type="AlphaFoldDB" id="A0AAD5EH02"/>
<keyword evidence="1" id="KW-0343">GTPase activation</keyword>
<evidence type="ECO:0000256" key="2">
    <source>
        <dbReference type="ARBA" id="ARBA00072091"/>
    </source>
</evidence>
<dbReference type="InterPro" id="IPR021935">
    <property type="entry name" value="SGSM1/2_RBD"/>
</dbReference>
<sequence>MGGGPSNSPPKQMTIHDSEKQLVESPDSKLQNSPTWSWEIADFSQSKDNENLTNRLYPVIDTAEDEENTHADQYTLETPKIAKDQVLLVYAKSNFYIHPTPNTSQHVNGFIAIARNAFSDYLFLWIPEYLIESDDLETILSIDGQRPPSIDGSAIIKLRRDDDLLQITQLSNIHTLYASAPKQEKQGCIIVTTKEGDVLPSLWYHGASSSTPTSSAHDLWWIGNDVIEVMRLFLNVDKSRDDESIYSVSEKTNEDPHRQYQRSLRSYGSSSSTVTGRNKVDPIQKAVERVEQARWTILERLSHITRFSRDAANQVLGHPYAQPIVPFLPPSVQQFAANDTVRETLEDFDSASLYIAQWGIEPSDRKKSKPRLPIGVEREDLDGSLLNGFEVVLANEVENVEHTRRPPISAEEFLTMLDSEGEFKITEGDIRQLIFQGSLDPELRIEGWKFLLGLYPWKSTYDDREAIRQSKNEEYFDLKSKWFNDSELQATSKFEEEKHRINKDVHRTDRSVTFFAAEDLPNPDPESQYGTNANLETMKDILLTYVMAYNPELGYVQGMSDLVAPILVVMGDEAMTFWAFTHFMDRMKSNFYVDQSGMHQQLTTLESLIRFMDPVLYAHLEKCESTNLFFCFRWVLVWFKREFEWGDVMKLWECIWTDYLSTSYHLFIALAILDQHRDVIIDNFNQFDEILRYINELSMTLDLDDILERAEILFHQFRRRMDSIDGKRIELKSQLEIRSVWNSDKRQVIQNDLERLEVDNCLRLLLKRHPSLF</sequence>
<evidence type="ECO:0000313" key="7">
    <source>
        <dbReference type="Proteomes" id="UP001206595"/>
    </source>
</evidence>
<evidence type="ECO:0000259" key="5">
    <source>
        <dbReference type="PROSITE" id="PS50086"/>
    </source>
</evidence>
<gene>
    <name evidence="6" type="ORF">K450DRAFT_223261</name>
</gene>
<dbReference type="PANTHER" id="PTHR22957">
    <property type="entry name" value="TBC1 DOMAIN FAMILY MEMBER GTPASE-ACTIVATING PROTEIN"/>
    <property type="match status" value="1"/>
</dbReference>
<reference evidence="6" key="1">
    <citation type="submission" date="2021-06" db="EMBL/GenBank/DDBJ databases">
        <authorList>
            <consortium name="DOE Joint Genome Institute"/>
            <person name="Mondo S.J."/>
            <person name="Amses K.R."/>
            <person name="Simmons D.R."/>
            <person name="Longcore J.E."/>
            <person name="Seto K."/>
            <person name="Alves G.H."/>
            <person name="Bonds A.E."/>
            <person name="Quandt C.A."/>
            <person name="Davis W.J."/>
            <person name="Chang Y."/>
            <person name="Letcher P.M."/>
            <person name="Powell M.J."/>
            <person name="Kuo A."/>
            <person name="Labutti K."/>
            <person name="Pangilinan J."/>
            <person name="Andreopoulos W."/>
            <person name="Tritt A."/>
            <person name="Riley R."/>
            <person name="Hundley H."/>
            <person name="Johnson J."/>
            <person name="Lipzen A."/>
            <person name="Barry K."/>
            <person name="Berbee M.L."/>
            <person name="Buchler N.E."/>
            <person name="Grigoriev I.V."/>
            <person name="Spatafora J.W."/>
            <person name="Stajich J.E."/>
            <person name="James T.Y."/>
        </authorList>
    </citation>
    <scope>NUCLEOTIDE SEQUENCE</scope>
    <source>
        <strain evidence="6">AG</strain>
    </source>
</reference>
<organism evidence="6 7">
    <name type="scientific">Umbelopsis ramanniana AG</name>
    <dbReference type="NCBI Taxonomy" id="1314678"/>
    <lineage>
        <taxon>Eukaryota</taxon>
        <taxon>Fungi</taxon>
        <taxon>Fungi incertae sedis</taxon>
        <taxon>Mucoromycota</taxon>
        <taxon>Mucoromycotina</taxon>
        <taxon>Umbelopsidomycetes</taxon>
        <taxon>Umbelopsidales</taxon>
        <taxon>Umbelopsidaceae</taxon>
        <taxon>Umbelopsis</taxon>
    </lineage>
</organism>
<dbReference type="GeneID" id="75911375"/>
<feature type="domain" description="Rab-GAP TBC" evidence="5">
    <location>
        <begin position="438"/>
        <end position="659"/>
    </location>
</feature>
<dbReference type="PANTHER" id="PTHR22957:SF502">
    <property type="entry name" value="SMALL G PROTEIN SIGNALING MODULATOR 2-RELATED"/>
    <property type="match status" value="1"/>
</dbReference>
<comment type="caution">
    <text evidence="6">The sequence shown here is derived from an EMBL/GenBank/DDBJ whole genome shotgun (WGS) entry which is preliminary data.</text>
</comment>
<dbReference type="SUPFAM" id="SSF47923">
    <property type="entry name" value="Ypt/Rab-GAP domain of gyp1p"/>
    <property type="match status" value="2"/>
</dbReference>
<dbReference type="Pfam" id="PF12068">
    <property type="entry name" value="PH_RBD"/>
    <property type="match status" value="1"/>
</dbReference>
<dbReference type="Proteomes" id="UP001206595">
    <property type="component" value="Unassembled WGS sequence"/>
</dbReference>
<evidence type="ECO:0000256" key="4">
    <source>
        <dbReference type="SAM" id="MobiDB-lite"/>
    </source>
</evidence>
<dbReference type="SMART" id="SM00164">
    <property type="entry name" value="TBC"/>
    <property type="match status" value="1"/>
</dbReference>
<reference evidence="6" key="2">
    <citation type="journal article" date="2022" name="Proc. Natl. Acad. Sci. U.S.A.">
        <title>Diploid-dominant life cycles characterize the early evolution of Fungi.</title>
        <authorList>
            <person name="Amses K.R."/>
            <person name="Simmons D.R."/>
            <person name="Longcore J.E."/>
            <person name="Mondo S.J."/>
            <person name="Seto K."/>
            <person name="Jeronimo G.H."/>
            <person name="Bonds A.E."/>
            <person name="Quandt C.A."/>
            <person name="Davis W.J."/>
            <person name="Chang Y."/>
            <person name="Federici B.A."/>
            <person name="Kuo A."/>
            <person name="LaButti K."/>
            <person name="Pangilinan J."/>
            <person name="Andreopoulos W."/>
            <person name="Tritt A."/>
            <person name="Riley R."/>
            <person name="Hundley H."/>
            <person name="Johnson J."/>
            <person name="Lipzen A."/>
            <person name="Barry K."/>
            <person name="Lang B.F."/>
            <person name="Cuomo C.A."/>
            <person name="Buchler N.E."/>
            <person name="Grigoriev I.V."/>
            <person name="Spatafora J.W."/>
            <person name="Stajich J.E."/>
            <person name="James T.Y."/>
        </authorList>
    </citation>
    <scope>NUCLEOTIDE SEQUENCE</scope>
    <source>
        <strain evidence="6">AG</strain>
    </source>
</reference>
<feature type="region of interest" description="Disordered" evidence="4">
    <location>
        <begin position="1"/>
        <end position="34"/>
    </location>
</feature>
<dbReference type="GO" id="GO:0005096">
    <property type="term" value="F:GTPase activator activity"/>
    <property type="evidence" value="ECO:0007669"/>
    <property type="project" value="UniProtKB-KW"/>
</dbReference>